<feature type="domain" description="NR LBD" evidence="10">
    <location>
        <begin position="30"/>
        <end position="282"/>
    </location>
</feature>
<dbReference type="Pfam" id="PF00104">
    <property type="entry name" value="Hormone_recep"/>
    <property type="match status" value="1"/>
</dbReference>
<dbReference type="PRINTS" id="PR00398">
    <property type="entry name" value="STRDHORMONER"/>
</dbReference>
<accession>A0A8C0VDG9</accession>
<proteinExistence type="inferred from homology"/>
<reference evidence="11" key="1">
    <citation type="submission" date="2025-08" db="UniProtKB">
        <authorList>
            <consortium name="Ensembl"/>
        </authorList>
    </citation>
    <scope>IDENTIFICATION</scope>
</reference>
<keyword evidence="9" id="KW-0539">Nucleus</keyword>
<dbReference type="InterPro" id="IPR000536">
    <property type="entry name" value="Nucl_hrmn_rcpt_lig-bd"/>
</dbReference>
<dbReference type="InterPro" id="IPR033544">
    <property type="entry name" value="NR0B1/2"/>
</dbReference>
<evidence type="ECO:0000313" key="11">
    <source>
        <dbReference type="Ensembl" id="ENSCCEP00000022040.1"/>
    </source>
</evidence>
<evidence type="ECO:0000256" key="7">
    <source>
        <dbReference type="ARBA" id="ARBA00023163"/>
    </source>
</evidence>
<dbReference type="GO" id="GO:0005737">
    <property type="term" value="C:cytoplasm"/>
    <property type="evidence" value="ECO:0007669"/>
    <property type="project" value="UniProtKB-SubCell"/>
</dbReference>
<dbReference type="Proteomes" id="UP000694410">
    <property type="component" value="Unplaced"/>
</dbReference>
<keyword evidence="6" id="KW-0805">Transcription regulation</keyword>
<keyword evidence="5" id="KW-0678">Repressor</keyword>
<protein>
    <submittedName>
        <fullName evidence="11">Nuclear receptor subfamily 0 group B member 2-like</fullName>
    </submittedName>
</protein>
<evidence type="ECO:0000256" key="1">
    <source>
        <dbReference type="ARBA" id="ARBA00004123"/>
    </source>
</evidence>
<dbReference type="GO" id="GO:0005634">
    <property type="term" value="C:nucleus"/>
    <property type="evidence" value="ECO:0007669"/>
    <property type="project" value="UniProtKB-SubCell"/>
</dbReference>
<evidence type="ECO:0000256" key="5">
    <source>
        <dbReference type="ARBA" id="ARBA00022491"/>
    </source>
</evidence>
<name>A0A8C0VDG9_CYACU</name>
<dbReference type="AlphaFoldDB" id="A0A8C0VDG9"/>
<dbReference type="Gene3D" id="1.10.565.10">
    <property type="entry name" value="Retinoid X Receptor"/>
    <property type="match status" value="1"/>
</dbReference>
<comment type="similarity">
    <text evidence="3">Belongs to the nuclear hormone receptor family. NR0 subfamily.</text>
</comment>
<dbReference type="GO" id="GO:0003714">
    <property type="term" value="F:transcription corepressor activity"/>
    <property type="evidence" value="ECO:0007669"/>
    <property type="project" value="TreeGrafter"/>
</dbReference>
<keyword evidence="12" id="KW-1185">Reference proteome</keyword>
<reference evidence="11" key="2">
    <citation type="submission" date="2025-09" db="UniProtKB">
        <authorList>
            <consortium name="Ensembl"/>
        </authorList>
    </citation>
    <scope>IDENTIFICATION</scope>
</reference>
<evidence type="ECO:0000259" key="10">
    <source>
        <dbReference type="PROSITE" id="PS51843"/>
    </source>
</evidence>
<keyword evidence="7" id="KW-0804">Transcription</keyword>
<evidence type="ECO:0000256" key="6">
    <source>
        <dbReference type="ARBA" id="ARBA00023015"/>
    </source>
</evidence>
<dbReference type="Ensembl" id="ENSCCET00000033496.1">
    <property type="protein sequence ID" value="ENSCCEP00000022040.1"/>
    <property type="gene ID" value="ENSCCEG00000019941.1"/>
</dbReference>
<dbReference type="PANTHER" id="PTHR24081:SF11">
    <property type="entry name" value="NR LBD DOMAIN-CONTAINING PROTEIN"/>
    <property type="match status" value="1"/>
</dbReference>
<dbReference type="SUPFAM" id="SSF48508">
    <property type="entry name" value="Nuclear receptor ligand-binding domain"/>
    <property type="match status" value="1"/>
</dbReference>
<evidence type="ECO:0000256" key="3">
    <source>
        <dbReference type="ARBA" id="ARBA00006647"/>
    </source>
</evidence>
<evidence type="ECO:0000256" key="2">
    <source>
        <dbReference type="ARBA" id="ARBA00004496"/>
    </source>
</evidence>
<gene>
    <name evidence="11" type="primary">LOC111925782</name>
</gene>
<evidence type="ECO:0000256" key="9">
    <source>
        <dbReference type="ARBA" id="ARBA00023242"/>
    </source>
</evidence>
<dbReference type="RefSeq" id="XP_023778092.1">
    <property type="nucleotide sequence ID" value="XM_023922324.1"/>
</dbReference>
<evidence type="ECO:0000256" key="8">
    <source>
        <dbReference type="ARBA" id="ARBA00023170"/>
    </source>
</evidence>
<dbReference type="OrthoDB" id="9926883at2759"/>
<dbReference type="InterPro" id="IPR001723">
    <property type="entry name" value="Nuclear_hrmn_rcpt"/>
</dbReference>
<dbReference type="SMART" id="SM00430">
    <property type="entry name" value="HOLI"/>
    <property type="match status" value="1"/>
</dbReference>
<evidence type="ECO:0000313" key="12">
    <source>
        <dbReference type="Proteomes" id="UP000694410"/>
    </source>
</evidence>
<dbReference type="InterPro" id="IPR035500">
    <property type="entry name" value="NHR-like_dom_sf"/>
</dbReference>
<dbReference type="PANTHER" id="PTHR24081">
    <property type="entry name" value="NUCLEAR RECEPTOR SUBFAMILY 0 GROUP B"/>
    <property type="match status" value="1"/>
</dbReference>
<sequence>MLFPATGNSASMAAKIPAEKSGKCQCETHHSKSILYQILNKEHGSETKWHQQHCSPHSSTRSKGCPCLDRRRVVLRTPEATCRRAFEVLLKTSIFIRNLPSFYHMPWEDQFVLIQRNWAPLFVLGMAQEGVDFDLREIPATSLLKKILLNQSSTAMNELGSSSAGASLAEVQKMKNLLWKFWDLDISAKEYAYLKGMILFNSERCVLRWLPYVQSLQQEAQKALMEFISTMFHGSLGRFSSILQLIMSLRDIDAGAIEELFFRPILGEATLNVLLIETLYIKPDWLGKQMTSE</sequence>
<keyword evidence="4" id="KW-0963">Cytoplasm</keyword>
<evidence type="ECO:0000256" key="4">
    <source>
        <dbReference type="ARBA" id="ARBA00022490"/>
    </source>
</evidence>
<comment type="subcellular location">
    <subcellularLocation>
        <location evidence="2">Cytoplasm</location>
    </subcellularLocation>
    <subcellularLocation>
        <location evidence="1">Nucleus</location>
    </subcellularLocation>
</comment>
<dbReference type="GeneID" id="111925782"/>
<organism evidence="11 12">
    <name type="scientific">Cyanistes caeruleus</name>
    <name type="common">Eurasian blue tit</name>
    <name type="synonym">Parus caeruleus</name>
    <dbReference type="NCBI Taxonomy" id="156563"/>
    <lineage>
        <taxon>Eukaryota</taxon>
        <taxon>Metazoa</taxon>
        <taxon>Chordata</taxon>
        <taxon>Craniata</taxon>
        <taxon>Vertebrata</taxon>
        <taxon>Euteleostomi</taxon>
        <taxon>Archelosauria</taxon>
        <taxon>Archosauria</taxon>
        <taxon>Dinosauria</taxon>
        <taxon>Saurischia</taxon>
        <taxon>Theropoda</taxon>
        <taxon>Coelurosauria</taxon>
        <taxon>Aves</taxon>
        <taxon>Neognathae</taxon>
        <taxon>Neoaves</taxon>
        <taxon>Telluraves</taxon>
        <taxon>Australaves</taxon>
        <taxon>Passeriformes</taxon>
        <taxon>Paridae</taxon>
        <taxon>Cyanistes</taxon>
    </lineage>
</organism>
<keyword evidence="8" id="KW-0675">Receptor</keyword>
<dbReference type="KEGG" id="ccae:111925782"/>
<dbReference type="PROSITE" id="PS51843">
    <property type="entry name" value="NR_LBD"/>
    <property type="match status" value="1"/>
</dbReference>
<dbReference type="GO" id="GO:0000122">
    <property type="term" value="P:negative regulation of transcription by RNA polymerase II"/>
    <property type="evidence" value="ECO:0007669"/>
    <property type="project" value="TreeGrafter"/>
</dbReference>